<dbReference type="EMBL" id="JADKPV010000001">
    <property type="protein sequence ID" value="MBF4499735.1"/>
    <property type="molecule type" value="Genomic_DNA"/>
</dbReference>
<keyword evidence="3 5" id="KW-1133">Transmembrane helix</keyword>
<keyword evidence="4 5" id="KW-0472">Membrane</keyword>
<accession>A0A8J7G038</accession>
<sequence length="103" mass="11699">MTSQDKGTRIILHLSALFVPFLGPLIIYFVQDDALTKKLAVQAMIFNAIMWICIAVSTFFSWFIIGIPFLIFFGIVEIAVPIIGAIKTMNDEVYQYPIVKHFL</sequence>
<evidence type="ECO:0000256" key="5">
    <source>
        <dbReference type="SAM" id="Phobius"/>
    </source>
</evidence>
<comment type="subcellular location">
    <subcellularLocation>
        <location evidence="1">Membrane</location>
        <topology evidence="1">Multi-pass membrane protein</topology>
    </subcellularLocation>
</comment>
<comment type="caution">
    <text evidence="6">The sequence shown here is derived from an EMBL/GenBank/DDBJ whole genome shotgun (WGS) entry which is preliminary data.</text>
</comment>
<evidence type="ECO:0000256" key="1">
    <source>
        <dbReference type="ARBA" id="ARBA00004141"/>
    </source>
</evidence>
<dbReference type="RefSeq" id="WP_194561225.1">
    <property type="nucleotide sequence ID" value="NZ_JADKPV010000001.1"/>
</dbReference>
<dbReference type="Pfam" id="PF09685">
    <property type="entry name" value="MamF_MmsF"/>
    <property type="match status" value="1"/>
</dbReference>
<dbReference type="AlphaFoldDB" id="A0A8J7G038"/>
<proteinExistence type="predicted"/>
<gene>
    <name evidence="6" type="ORF">IRY55_00050</name>
</gene>
<feature type="transmembrane region" description="Helical" evidence="5">
    <location>
        <begin position="69"/>
        <end position="86"/>
    </location>
</feature>
<protein>
    <submittedName>
        <fullName evidence="6">DUF4870 domain-containing protein</fullName>
    </submittedName>
</protein>
<evidence type="ECO:0000313" key="7">
    <source>
        <dbReference type="Proteomes" id="UP000622653"/>
    </source>
</evidence>
<evidence type="ECO:0000256" key="4">
    <source>
        <dbReference type="ARBA" id="ARBA00023136"/>
    </source>
</evidence>
<name>A0A8J7G038_9BACL</name>
<feature type="transmembrane region" description="Helical" evidence="5">
    <location>
        <begin position="43"/>
        <end position="63"/>
    </location>
</feature>
<feature type="transmembrane region" description="Helical" evidence="5">
    <location>
        <begin position="12"/>
        <end position="31"/>
    </location>
</feature>
<evidence type="ECO:0000256" key="2">
    <source>
        <dbReference type="ARBA" id="ARBA00022692"/>
    </source>
</evidence>
<dbReference type="Proteomes" id="UP000622653">
    <property type="component" value="Unassembled WGS sequence"/>
</dbReference>
<evidence type="ECO:0000256" key="3">
    <source>
        <dbReference type="ARBA" id="ARBA00022989"/>
    </source>
</evidence>
<reference evidence="6" key="1">
    <citation type="submission" date="2020-11" db="EMBL/GenBank/DDBJ databases">
        <title>Multidrug resistant novel bacterium Savagea serpentis sp. nov., isolated from the scats of a vine snake (Ahaetulla nasuta).</title>
        <authorList>
            <person name="Venkata Ramana V."/>
            <person name="Vikas Patil S."/>
            <person name="Yogita Lugani V."/>
        </authorList>
    </citation>
    <scope>NUCLEOTIDE SEQUENCE</scope>
    <source>
        <strain evidence="6">SN6</strain>
    </source>
</reference>
<dbReference type="InterPro" id="IPR019109">
    <property type="entry name" value="MamF_MmsF"/>
</dbReference>
<evidence type="ECO:0000313" key="6">
    <source>
        <dbReference type="EMBL" id="MBF4499735.1"/>
    </source>
</evidence>
<keyword evidence="7" id="KW-1185">Reference proteome</keyword>
<organism evidence="6 7">
    <name type="scientific">Savagea serpentis</name>
    <dbReference type="NCBI Taxonomy" id="2785297"/>
    <lineage>
        <taxon>Bacteria</taxon>
        <taxon>Bacillati</taxon>
        <taxon>Bacillota</taxon>
        <taxon>Bacilli</taxon>
        <taxon>Bacillales</taxon>
        <taxon>Caryophanaceae</taxon>
        <taxon>Savagea</taxon>
    </lineage>
</organism>
<keyword evidence="2 5" id="KW-0812">Transmembrane</keyword>